<feature type="transmembrane region" description="Helical" evidence="1">
    <location>
        <begin position="28"/>
        <end position="49"/>
    </location>
</feature>
<keyword evidence="1" id="KW-0812">Transmembrane</keyword>
<dbReference type="EMBL" id="CP001848">
    <property type="protein sequence ID" value="ADB15805.1"/>
    <property type="molecule type" value="Genomic_DNA"/>
</dbReference>
<keyword evidence="3" id="KW-1185">Reference proteome</keyword>
<proteinExistence type="predicted"/>
<evidence type="ECO:0000313" key="2">
    <source>
        <dbReference type="EMBL" id="ADB15805.1"/>
    </source>
</evidence>
<dbReference type="eggNOG" id="COG3030">
    <property type="taxonomic scope" value="Bacteria"/>
</dbReference>
<dbReference type="InterPro" id="IPR007313">
    <property type="entry name" value="FxsA"/>
</dbReference>
<dbReference type="PANTHER" id="PTHR35335">
    <property type="entry name" value="UPF0716 PROTEIN FXSA"/>
    <property type="match status" value="1"/>
</dbReference>
<dbReference type="OrthoDB" id="9792788at2"/>
<keyword evidence="1" id="KW-0472">Membrane</keyword>
<dbReference type="Proteomes" id="UP000001887">
    <property type="component" value="Chromosome"/>
</dbReference>
<dbReference type="PANTHER" id="PTHR35335:SF1">
    <property type="entry name" value="UPF0716 PROTEIN FXSA"/>
    <property type="match status" value="1"/>
</dbReference>
<dbReference type="Pfam" id="PF04186">
    <property type="entry name" value="FxsA"/>
    <property type="match status" value="1"/>
</dbReference>
<dbReference type="AlphaFoldDB" id="D2R8X8"/>
<dbReference type="HOGENOM" id="CLU_085083_5_0_0"/>
<organism evidence="2 3">
    <name type="scientific">Pirellula staleyi (strain ATCC 27377 / DSM 6068 / ICPB 4128)</name>
    <name type="common">Pirella staleyi</name>
    <dbReference type="NCBI Taxonomy" id="530564"/>
    <lineage>
        <taxon>Bacteria</taxon>
        <taxon>Pseudomonadati</taxon>
        <taxon>Planctomycetota</taxon>
        <taxon>Planctomycetia</taxon>
        <taxon>Pirellulales</taxon>
        <taxon>Pirellulaceae</taxon>
        <taxon>Pirellula</taxon>
    </lineage>
</organism>
<dbReference type="GO" id="GO:0016020">
    <property type="term" value="C:membrane"/>
    <property type="evidence" value="ECO:0007669"/>
    <property type="project" value="InterPro"/>
</dbReference>
<dbReference type="NCBIfam" id="NF008528">
    <property type="entry name" value="PRK11463.1-2"/>
    <property type="match status" value="1"/>
</dbReference>
<evidence type="ECO:0000256" key="1">
    <source>
        <dbReference type="SAM" id="Phobius"/>
    </source>
</evidence>
<evidence type="ECO:0000313" key="3">
    <source>
        <dbReference type="Proteomes" id="UP000001887"/>
    </source>
</evidence>
<keyword evidence="1" id="KW-1133">Transmembrane helix</keyword>
<feature type="transmembrane region" description="Helical" evidence="1">
    <location>
        <begin position="70"/>
        <end position="91"/>
    </location>
</feature>
<name>D2R8X8_PIRSD</name>
<protein>
    <submittedName>
        <fullName evidence="2">FxsA cytoplasmic membrane protein</fullName>
    </submittedName>
</protein>
<accession>D2R8X8</accession>
<gene>
    <name evidence="2" type="ordered locus">Psta_1122</name>
</gene>
<reference evidence="2 3" key="1">
    <citation type="journal article" date="2009" name="Stand. Genomic Sci.">
        <title>Complete genome sequence of Pirellula staleyi type strain (ATCC 27377).</title>
        <authorList>
            <person name="Clum A."/>
            <person name="Tindall B.J."/>
            <person name="Sikorski J."/>
            <person name="Ivanova N."/>
            <person name="Mavrommatis K."/>
            <person name="Lucas S."/>
            <person name="Glavina del Rio T."/>
            <person name="Nolan M."/>
            <person name="Chen F."/>
            <person name="Tice H."/>
            <person name="Pitluck S."/>
            <person name="Cheng J.F."/>
            <person name="Chertkov O."/>
            <person name="Brettin T."/>
            <person name="Han C."/>
            <person name="Detter J.C."/>
            <person name="Kuske C."/>
            <person name="Bruce D."/>
            <person name="Goodwin L."/>
            <person name="Ovchinikova G."/>
            <person name="Pati A."/>
            <person name="Mikhailova N."/>
            <person name="Chen A."/>
            <person name="Palaniappan K."/>
            <person name="Land M."/>
            <person name="Hauser L."/>
            <person name="Chang Y.J."/>
            <person name="Jeffries C.D."/>
            <person name="Chain P."/>
            <person name="Rohde M."/>
            <person name="Goker M."/>
            <person name="Bristow J."/>
            <person name="Eisen J.A."/>
            <person name="Markowitz V."/>
            <person name="Hugenholtz P."/>
            <person name="Kyrpides N.C."/>
            <person name="Klenk H.P."/>
            <person name="Lapidus A."/>
        </authorList>
    </citation>
    <scope>NUCLEOTIDE SEQUENCE [LARGE SCALE GENOMIC DNA]</scope>
    <source>
        <strain evidence="3">ATCC 27377 / DSM 6068 / ICPB 4128</strain>
    </source>
</reference>
<dbReference type="STRING" id="530564.Psta_1122"/>
<sequence length="165" mass="18094">MLRLIAAIVVFYPLVELAALLYLGRATSVTLVLLIVVLTGLLGIAVMRWQSYSMVTKARQQMAKGEVPSVKLLDGFMLFVAAVLLILPGVIGDLIGFSMLFPPVRRFYLAAITWYLKTRFRMAGTSTIVTTDSTGHRTVVVDSQVVEGSAQAIDEKQRHLPDSVP</sequence>
<dbReference type="KEGG" id="psl:Psta_1122"/>